<organism evidence="1 2">
    <name type="scientific">Citrobacter cronae</name>
    <dbReference type="NCBI Taxonomy" id="1748967"/>
    <lineage>
        <taxon>Bacteria</taxon>
        <taxon>Pseudomonadati</taxon>
        <taxon>Pseudomonadota</taxon>
        <taxon>Gammaproteobacteria</taxon>
        <taxon>Enterobacterales</taxon>
        <taxon>Enterobacteriaceae</taxon>
        <taxon>Citrobacter</taxon>
        <taxon>Citrobacter freundii complex</taxon>
    </lineage>
</organism>
<dbReference type="AlphaFoldDB" id="A0A7X1BVP2"/>
<accession>A0A7X1BVP2</accession>
<evidence type="ECO:0000313" key="2">
    <source>
        <dbReference type="Proteomes" id="UP000548504"/>
    </source>
</evidence>
<dbReference type="SUPFAM" id="SSF53448">
    <property type="entry name" value="Nucleotide-diphospho-sugar transferases"/>
    <property type="match status" value="1"/>
</dbReference>
<dbReference type="EMBL" id="JACLAG010000010">
    <property type="protein sequence ID" value="MBC2622783.1"/>
    <property type="molecule type" value="Genomic_DNA"/>
</dbReference>
<sequence length="236" mass="26898">MAKKRLTIALVLRSGGDYTVDHVKTLVAQLPTGYKIICFTDTPFVMDRVECVPLSNSYRGMHGWWAKIDLFRPDITDDLLYFDLDTVIVGNISKLLKTTGNTMVMLTDFYHPEYLMSSVMYIPNNVKARLWNTFWNDSARHVAECTVTSKWGDQGFIRGVIGDCRRWQDLYPELFVSYKADIAKFGESKWATERYSRGNGSLPATAGVVVFHGQPRPYDCGESWLPPFLYYSSPSS</sequence>
<protein>
    <recommendedName>
        <fullName evidence="3">Glycosyltransferase</fullName>
    </recommendedName>
</protein>
<name>A0A7X1BVP2_9ENTR</name>
<dbReference type="Proteomes" id="UP000548504">
    <property type="component" value="Unassembled WGS sequence"/>
</dbReference>
<dbReference type="InterPro" id="IPR029044">
    <property type="entry name" value="Nucleotide-diphossugar_trans"/>
</dbReference>
<dbReference type="Gene3D" id="3.90.550.10">
    <property type="entry name" value="Spore Coat Polysaccharide Biosynthesis Protein SpsA, Chain A"/>
    <property type="match status" value="1"/>
</dbReference>
<gene>
    <name evidence="1" type="ORF">H7I73_24405</name>
</gene>
<proteinExistence type="predicted"/>
<evidence type="ECO:0000313" key="1">
    <source>
        <dbReference type="EMBL" id="MBC2622783.1"/>
    </source>
</evidence>
<dbReference type="RefSeq" id="WP_071667209.1">
    <property type="nucleotide sequence ID" value="NZ_JACLAG010000010.1"/>
</dbReference>
<evidence type="ECO:0008006" key="3">
    <source>
        <dbReference type="Google" id="ProtNLM"/>
    </source>
</evidence>
<comment type="caution">
    <text evidence="1">The sequence shown here is derived from an EMBL/GenBank/DDBJ whole genome shotgun (WGS) entry which is preliminary data.</text>
</comment>
<reference evidence="1 2" key="1">
    <citation type="submission" date="2020-08" db="EMBL/GenBank/DDBJ databases">
        <title>Emergence and comparative genomics analysis of Citrobacter in Fennec fox imported from North Africa to China.</title>
        <authorList>
            <person name="Zheng B."/>
        </authorList>
    </citation>
    <scope>NUCLEOTIDE SEQUENCE [LARGE SCALE GENOMIC DNA]</scope>
    <source>
        <strain evidence="1 2">FF141</strain>
    </source>
</reference>